<dbReference type="Proteomes" id="UP000231480">
    <property type="component" value="Unassembled WGS sequence"/>
</dbReference>
<keyword evidence="7" id="KW-0963">Cytoplasm</keyword>
<dbReference type="CDD" id="cd01556">
    <property type="entry name" value="EPSP_synthase"/>
    <property type="match status" value="1"/>
</dbReference>
<keyword evidence="4 7" id="KW-0808">Transferase</keyword>
<dbReference type="PANTHER" id="PTHR21090:SF5">
    <property type="entry name" value="PENTAFUNCTIONAL AROM POLYPEPTIDE"/>
    <property type="match status" value="1"/>
</dbReference>
<evidence type="ECO:0000256" key="7">
    <source>
        <dbReference type="HAMAP-Rule" id="MF_00210"/>
    </source>
</evidence>
<dbReference type="Pfam" id="PF00275">
    <property type="entry name" value="EPSP_synthase"/>
    <property type="match status" value="1"/>
</dbReference>
<feature type="binding site" evidence="7">
    <location>
        <position position="340"/>
    </location>
    <ligand>
        <name>3-phosphoshikimate</name>
        <dbReference type="ChEBI" id="CHEBI:145989"/>
    </ligand>
</feature>
<dbReference type="UniPathway" id="UPA00053">
    <property type="reaction ID" value="UER00089"/>
</dbReference>
<dbReference type="GO" id="GO:0009073">
    <property type="term" value="P:aromatic amino acid family biosynthetic process"/>
    <property type="evidence" value="ECO:0007669"/>
    <property type="project" value="UniProtKB-KW"/>
</dbReference>
<dbReference type="Gene3D" id="3.65.10.10">
    <property type="entry name" value="Enolpyruvate transferase domain"/>
    <property type="match status" value="2"/>
</dbReference>
<feature type="binding site" evidence="7">
    <location>
        <position position="387"/>
    </location>
    <ligand>
        <name>phosphoenolpyruvate</name>
        <dbReference type="ChEBI" id="CHEBI:58702"/>
    </ligand>
</feature>
<feature type="binding site" evidence="7">
    <location>
        <position position="196"/>
    </location>
    <ligand>
        <name>3-phosphoshikimate</name>
        <dbReference type="ChEBI" id="CHEBI:145989"/>
    </ligand>
</feature>
<dbReference type="GO" id="GO:0009423">
    <property type="term" value="P:chorismate biosynthetic process"/>
    <property type="evidence" value="ECO:0007669"/>
    <property type="project" value="UniProtKB-UniRule"/>
</dbReference>
<dbReference type="PANTHER" id="PTHR21090">
    <property type="entry name" value="AROM/DEHYDROQUINATE SYNTHASE"/>
    <property type="match status" value="1"/>
</dbReference>
<evidence type="ECO:0000256" key="5">
    <source>
        <dbReference type="ARBA" id="ARBA00023141"/>
    </source>
</evidence>
<evidence type="ECO:0000259" key="8">
    <source>
        <dbReference type="Pfam" id="PF00275"/>
    </source>
</evidence>
<feature type="binding site" evidence="7">
    <location>
        <position position="21"/>
    </location>
    <ligand>
        <name>phosphoenolpyruvate</name>
        <dbReference type="ChEBI" id="CHEBI:58702"/>
    </ligand>
</feature>
<feature type="binding site" evidence="7">
    <location>
        <position position="26"/>
    </location>
    <ligand>
        <name>3-phosphoshikimate</name>
        <dbReference type="ChEBI" id="CHEBI:145989"/>
    </ligand>
</feature>
<feature type="domain" description="Enolpyruvate transferase" evidence="8">
    <location>
        <begin position="9"/>
        <end position="420"/>
    </location>
</feature>
<protein>
    <recommendedName>
        <fullName evidence="7">3-phosphoshikimate 1-carboxyvinyltransferase</fullName>
        <ecNumber evidence="7">2.5.1.19</ecNumber>
    </recommendedName>
    <alternativeName>
        <fullName evidence="7">5-enolpyruvylshikimate-3-phosphate synthase</fullName>
        <shortName evidence="7">EPSP synthase</shortName>
        <shortName evidence="7">EPSPS</shortName>
    </alternativeName>
</protein>
<feature type="binding site" evidence="7">
    <location>
        <position position="412"/>
    </location>
    <ligand>
        <name>phosphoenolpyruvate</name>
        <dbReference type="ChEBI" id="CHEBI:58702"/>
    </ligand>
</feature>
<comment type="subunit">
    <text evidence="7">Monomer.</text>
</comment>
<gene>
    <name evidence="7 9" type="primary">aroA</name>
    <name evidence="9" type="ORF">COX44_01595</name>
</gene>
<dbReference type="AlphaFoldDB" id="A0A2G9YD04"/>
<feature type="binding site" evidence="7">
    <location>
        <position position="313"/>
    </location>
    <ligand>
        <name>3-phosphoshikimate</name>
        <dbReference type="ChEBI" id="CHEBI:145989"/>
    </ligand>
</feature>
<reference evidence="9 10" key="1">
    <citation type="submission" date="2017-09" db="EMBL/GenBank/DDBJ databases">
        <title>Depth-based differentiation of microbial function through sediment-hosted aquifers and enrichment of novel symbionts in the deep terrestrial subsurface.</title>
        <authorList>
            <person name="Probst A.J."/>
            <person name="Ladd B."/>
            <person name="Jarett J.K."/>
            <person name="Geller-Mcgrath D.E."/>
            <person name="Sieber C.M."/>
            <person name="Emerson J.B."/>
            <person name="Anantharaman K."/>
            <person name="Thomas B.C."/>
            <person name="Malmstrom R."/>
            <person name="Stieglmeier M."/>
            <person name="Klingl A."/>
            <person name="Woyke T."/>
            <person name="Ryan C.M."/>
            <person name="Banfield J.F."/>
        </authorList>
    </citation>
    <scope>NUCLEOTIDE SEQUENCE [LARGE SCALE GENOMIC DNA]</scope>
    <source>
        <strain evidence="9">CG23_combo_of_CG06-09_8_20_14_all_37_13</strain>
    </source>
</reference>
<evidence type="ECO:0000256" key="1">
    <source>
        <dbReference type="ARBA" id="ARBA00004811"/>
    </source>
</evidence>
<feature type="binding site" evidence="7">
    <location>
        <position position="92"/>
    </location>
    <ligand>
        <name>phosphoenolpyruvate</name>
        <dbReference type="ChEBI" id="CHEBI:58702"/>
    </ligand>
</feature>
<dbReference type="GO" id="GO:0008652">
    <property type="term" value="P:amino acid biosynthetic process"/>
    <property type="evidence" value="ECO:0007669"/>
    <property type="project" value="UniProtKB-KW"/>
</dbReference>
<comment type="subcellular location">
    <subcellularLocation>
        <location evidence="7">Cytoplasm</location>
    </subcellularLocation>
</comment>
<sequence>MIKILPLKKSISAEISAPPSKAHSLRAFFIAGLAQGKSILKNPLLAEDQIYALRALKEFGIKSEIKKDKVIIIGTGGHLQLPKETINVGNSGVTARFLASFASLAPKGKIIIDGNKRMREGRPIQDLIGALNQLGVKIRSIKNNGCLPFEIEAQTFEGGKTKLKGEISSQYFSSILISAPYAKKDTSIECLGEMSSRPYIDITLQMMADFGVKVKRTQYKKFFVKAGQKYQARELTLEGDWTNVSYFLAAAAICSGRIKIKNLRLDSVQGDKIFADLLKKMGCRVIKKQNEIELISRGNLKSIKKINMNSYPDLVPSLAIVSAFAKGKTEIAQIGHLRFKECDRIKALANELKKIGVKVKEKKDGLVIKTDFKKLHQGEIECYHDHRIAMAFSVAGLKIPGIIIKDERCVQKSFVDFYQVFKKIGGKYDKI</sequence>
<evidence type="ECO:0000256" key="4">
    <source>
        <dbReference type="ARBA" id="ARBA00022679"/>
    </source>
</evidence>
<feature type="binding site" evidence="7">
    <location>
        <position position="21"/>
    </location>
    <ligand>
        <name>3-phosphoshikimate</name>
        <dbReference type="ChEBI" id="CHEBI:145989"/>
    </ligand>
</feature>
<dbReference type="HAMAP" id="MF_00210">
    <property type="entry name" value="EPSP_synth"/>
    <property type="match status" value="1"/>
</dbReference>
<organism evidence="9 10">
    <name type="scientific">Candidatus Portnoybacteria bacterium CG23_combo_of_CG06-09_8_20_14_all_37_13</name>
    <dbReference type="NCBI Taxonomy" id="1974819"/>
    <lineage>
        <taxon>Bacteria</taxon>
        <taxon>Candidatus Portnoyibacteriota</taxon>
    </lineage>
</organism>
<accession>A0A2G9YD04</accession>
<comment type="similarity">
    <text evidence="2 7">Belongs to the EPSP synthase family.</text>
</comment>
<evidence type="ECO:0000256" key="3">
    <source>
        <dbReference type="ARBA" id="ARBA00022605"/>
    </source>
</evidence>
<dbReference type="GO" id="GO:0005737">
    <property type="term" value="C:cytoplasm"/>
    <property type="evidence" value="ECO:0007669"/>
    <property type="project" value="UniProtKB-SubCell"/>
</dbReference>
<dbReference type="InterPro" id="IPR001986">
    <property type="entry name" value="Enolpyruvate_Tfrase_dom"/>
</dbReference>
<dbReference type="EMBL" id="PCRH01000036">
    <property type="protein sequence ID" value="PIP17129.1"/>
    <property type="molecule type" value="Genomic_DNA"/>
</dbReference>
<comment type="pathway">
    <text evidence="1 7">Metabolic intermediate biosynthesis; chorismate biosynthesis; chorismate from D-erythrose 4-phosphate and phosphoenolpyruvate: step 6/7.</text>
</comment>
<name>A0A2G9YD04_9BACT</name>
<feature type="binding site" evidence="7">
    <location>
        <position position="170"/>
    </location>
    <ligand>
        <name>phosphoenolpyruvate</name>
        <dbReference type="ChEBI" id="CHEBI:58702"/>
    </ligand>
</feature>
<comment type="caution">
    <text evidence="7">Lacks conserved residue(s) required for the propagation of feature annotation.</text>
</comment>
<feature type="binding site" evidence="7">
    <location>
        <position position="122"/>
    </location>
    <ligand>
        <name>phosphoenolpyruvate</name>
        <dbReference type="ChEBI" id="CHEBI:58702"/>
    </ligand>
</feature>
<dbReference type="SUPFAM" id="SSF55205">
    <property type="entry name" value="EPT/RTPC-like"/>
    <property type="match status" value="1"/>
</dbReference>
<evidence type="ECO:0000313" key="9">
    <source>
        <dbReference type="EMBL" id="PIP17129.1"/>
    </source>
</evidence>
<dbReference type="EC" id="2.5.1.19" evidence="7"/>
<dbReference type="PIRSF" id="PIRSF000505">
    <property type="entry name" value="EPSPS"/>
    <property type="match status" value="1"/>
</dbReference>
<feature type="binding site" evidence="7">
    <location>
        <position position="168"/>
    </location>
    <ligand>
        <name>3-phosphoshikimate</name>
        <dbReference type="ChEBI" id="CHEBI:145989"/>
    </ligand>
</feature>
<dbReference type="InterPro" id="IPR023193">
    <property type="entry name" value="EPSP_synthase_CS"/>
</dbReference>
<evidence type="ECO:0000256" key="6">
    <source>
        <dbReference type="ARBA" id="ARBA00044633"/>
    </source>
</evidence>
<keyword evidence="3 7" id="KW-0028">Amino-acid biosynthesis</keyword>
<keyword evidence="5 7" id="KW-0057">Aromatic amino acid biosynthesis</keyword>
<dbReference type="NCBIfam" id="TIGR01356">
    <property type="entry name" value="aroA"/>
    <property type="match status" value="1"/>
</dbReference>
<comment type="caution">
    <text evidence="9">The sequence shown here is derived from an EMBL/GenBank/DDBJ whole genome shotgun (WGS) entry which is preliminary data.</text>
</comment>
<dbReference type="InterPro" id="IPR036968">
    <property type="entry name" value="Enolpyruvate_Tfrase_sf"/>
</dbReference>
<dbReference type="PROSITE" id="PS00885">
    <property type="entry name" value="EPSP_SYNTHASE_2"/>
    <property type="match status" value="1"/>
</dbReference>
<proteinExistence type="inferred from homology"/>
<feature type="binding site" evidence="7">
    <location>
        <position position="169"/>
    </location>
    <ligand>
        <name>3-phosphoshikimate</name>
        <dbReference type="ChEBI" id="CHEBI:145989"/>
    </ligand>
</feature>
<dbReference type="InterPro" id="IPR006264">
    <property type="entry name" value="EPSP_synthase"/>
</dbReference>
<feature type="binding site" evidence="7">
    <location>
        <position position="170"/>
    </location>
    <ligand>
        <name>3-phosphoshikimate</name>
        <dbReference type="ChEBI" id="CHEBI:145989"/>
    </ligand>
</feature>
<feature type="binding site" evidence="7">
    <location>
        <position position="344"/>
    </location>
    <ligand>
        <name>phosphoenolpyruvate</name>
        <dbReference type="ChEBI" id="CHEBI:58702"/>
    </ligand>
</feature>
<dbReference type="GO" id="GO:0003866">
    <property type="term" value="F:3-phosphoshikimate 1-carboxyvinyltransferase activity"/>
    <property type="evidence" value="ECO:0007669"/>
    <property type="project" value="UniProtKB-UniRule"/>
</dbReference>
<comment type="catalytic activity">
    <reaction evidence="6">
        <text>3-phosphoshikimate + phosphoenolpyruvate = 5-O-(1-carboxyvinyl)-3-phosphoshikimate + phosphate</text>
        <dbReference type="Rhea" id="RHEA:21256"/>
        <dbReference type="ChEBI" id="CHEBI:43474"/>
        <dbReference type="ChEBI" id="CHEBI:57701"/>
        <dbReference type="ChEBI" id="CHEBI:58702"/>
        <dbReference type="ChEBI" id="CHEBI:145989"/>
        <dbReference type="EC" id="2.5.1.19"/>
    </reaction>
    <physiologicalReaction direction="left-to-right" evidence="6">
        <dbReference type="Rhea" id="RHEA:21257"/>
    </physiologicalReaction>
</comment>
<dbReference type="InterPro" id="IPR013792">
    <property type="entry name" value="RNA3'P_cycl/enolpyr_Trfase_a/b"/>
</dbReference>
<comment type="function">
    <text evidence="7">Catalyzes the transfer of the enolpyruvyl moiety of phosphoenolpyruvate (PEP) to the 5-hydroxyl of shikimate-3-phosphate (S3P) to produce enolpyruvyl shikimate-3-phosphate and inorganic phosphate.</text>
</comment>
<feature type="active site" description="Proton acceptor" evidence="7">
    <location>
        <position position="313"/>
    </location>
</feature>
<evidence type="ECO:0000313" key="10">
    <source>
        <dbReference type="Proteomes" id="UP000231480"/>
    </source>
</evidence>
<evidence type="ECO:0000256" key="2">
    <source>
        <dbReference type="ARBA" id="ARBA00009948"/>
    </source>
</evidence>